<feature type="transmembrane region" description="Helical" evidence="1">
    <location>
        <begin position="107"/>
        <end position="132"/>
    </location>
</feature>
<organism evidence="3 4">
    <name type="scientific">Deinococcus marmoris</name>
    <dbReference type="NCBI Taxonomy" id="249408"/>
    <lineage>
        <taxon>Bacteria</taxon>
        <taxon>Thermotogati</taxon>
        <taxon>Deinococcota</taxon>
        <taxon>Deinococci</taxon>
        <taxon>Deinococcales</taxon>
        <taxon>Deinococcaceae</taxon>
        <taxon>Deinococcus</taxon>
    </lineage>
</organism>
<feature type="transmembrane region" description="Helical" evidence="1">
    <location>
        <begin position="251"/>
        <end position="270"/>
    </location>
</feature>
<dbReference type="PANTHER" id="PTHR21248:SF22">
    <property type="entry name" value="PHOSPHOLIPASE D"/>
    <property type="match status" value="1"/>
</dbReference>
<keyword evidence="4" id="KW-1185">Reference proteome</keyword>
<name>A0A1U7P4L3_9DEIO</name>
<dbReference type="SUPFAM" id="SSF56024">
    <property type="entry name" value="Phospholipase D/nuclease"/>
    <property type="match status" value="2"/>
</dbReference>
<dbReference type="PROSITE" id="PS50035">
    <property type="entry name" value="PLD"/>
    <property type="match status" value="1"/>
</dbReference>
<feature type="transmembrane region" description="Helical" evidence="1">
    <location>
        <begin position="189"/>
        <end position="211"/>
    </location>
</feature>
<dbReference type="InterPro" id="IPR001736">
    <property type="entry name" value="PLipase_D/transphosphatidylase"/>
</dbReference>
<feature type="transmembrane region" description="Helical" evidence="1">
    <location>
        <begin position="153"/>
        <end position="177"/>
    </location>
</feature>
<feature type="transmembrane region" description="Helical" evidence="1">
    <location>
        <begin position="75"/>
        <end position="95"/>
    </location>
</feature>
<keyword evidence="1" id="KW-0472">Membrane</keyword>
<dbReference type="AlphaFoldDB" id="A0A1U7P4L3"/>
<dbReference type="Gene3D" id="3.30.870.10">
    <property type="entry name" value="Endonuclease Chain A"/>
    <property type="match status" value="2"/>
</dbReference>
<dbReference type="InterPro" id="IPR025202">
    <property type="entry name" value="PLD-like_dom"/>
</dbReference>
<dbReference type="EMBL" id="MSTI01000009">
    <property type="protein sequence ID" value="OLV20099.1"/>
    <property type="molecule type" value="Genomic_DNA"/>
</dbReference>
<keyword evidence="1" id="KW-1133">Transmembrane helix</keyword>
<keyword evidence="1" id="KW-0812">Transmembrane</keyword>
<accession>A0A1U7P4L3</accession>
<comment type="caution">
    <text evidence="3">The sequence shown here is derived from an EMBL/GenBank/DDBJ whole genome shotgun (WGS) entry which is preliminary data.</text>
</comment>
<dbReference type="PANTHER" id="PTHR21248">
    <property type="entry name" value="CARDIOLIPIN SYNTHASE"/>
    <property type="match status" value="1"/>
</dbReference>
<feature type="transmembrane region" description="Helical" evidence="1">
    <location>
        <begin position="36"/>
        <end position="63"/>
    </location>
</feature>
<feature type="domain" description="PLD phosphodiesterase" evidence="2">
    <location>
        <begin position="752"/>
        <end position="779"/>
    </location>
</feature>
<evidence type="ECO:0000313" key="3">
    <source>
        <dbReference type="EMBL" id="OLV20099.1"/>
    </source>
</evidence>
<protein>
    <recommendedName>
        <fullName evidence="2">PLD phosphodiesterase domain-containing protein</fullName>
    </recommendedName>
</protein>
<reference evidence="3 4" key="1">
    <citation type="submission" date="2017-01" db="EMBL/GenBank/DDBJ databases">
        <title>Genome Analysis of Deinococcus marmoris KOPRI26562.</title>
        <authorList>
            <person name="Kim J.H."/>
            <person name="Oh H.-M."/>
        </authorList>
    </citation>
    <scope>NUCLEOTIDE SEQUENCE [LARGE SCALE GENOMIC DNA]</scope>
    <source>
        <strain evidence="3 4">KOPRI26562</strain>
    </source>
</reference>
<dbReference type="GO" id="GO:0030572">
    <property type="term" value="F:phosphatidyltransferase activity"/>
    <property type="evidence" value="ECO:0007669"/>
    <property type="project" value="UniProtKB-ARBA"/>
</dbReference>
<dbReference type="SMART" id="SM00155">
    <property type="entry name" value="PLDc"/>
    <property type="match status" value="2"/>
</dbReference>
<dbReference type="CDD" id="cd00138">
    <property type="entry name" value="PLDc_SF"/>
    <property type="match status" value="1"/>
</dbReference>
<proteinExistence type="predicted"/>
<feature type="transmembrane region" description="Helical" evidence="1">
    <location>
        <begin position="12"/>
        <end position="30"/>
    </location>
</feature>
<dbReference type="GO" id="GO:0032049">
    <property type="term" value="P:cardiolipin biosynthetic process"/>
    <property type="evidence" value="ECO:0007669"/>
    <property type="project" value="UniProtKB-ARBA"/>
</dbReference>
<evidence type="ECO:0000259" key="2">
    <source>
        <dbReference type="PROSITE" id="PS50035"/>
    </source>
</evidence>
<gene>
    <name evidence="3" type="ORF">BOO71_0000898</name>
</gene>
<dbReference type="Proteomes" id="UP000186607">
    <property type="component" value="Unassembled WGS sequence"/>
</dbReference>
<feature type="transmembrane region" description="Helical" evidence="1">
    <location>
        <begin position="223"/>
        <end position="245"/>
    </location>
</feature>
<feature type="transmembrane region" description="Helical" evidence="1">
    <location>
        <begin position="306"/>
        <end position="324"/>
    </location>
</feature>
<evidence type="ECO:0000313" key="4">
    <source>
        <dbReference type="Proteomes" id="UP000186607"/>
    </source>
</evidence>
<evidence type="ECO:0000256" key="1">
    <source>
        <dbReference type="SAM" id="Phobius"/>
    </source>
</evidence>
<dbReference type="STRING" id="249408.BOO71_0000898"/>
<dbReference type="OrthoDB" id="54549at2"/>
<dbReference type="Pfam" id="PF13091">
    <property type="entry name" value="PLDc_2"/>
    <property type="match status" value="1"/>
</dbReference>
<sequence length="831" mass="88354">MSASYRQLLRVIFAAISGITATTALVWLASRDKRRPVWTLVLTLLATLAGLALTVSLVWYAAGPGDRKRRPAMRVLVFSAVFGVILTLLLARLLIGPAVEALPDAQVFLRAYVAVLAASLAVTAGFALIGALSAGALPLTKLGVPFRARPYRVGVALAVAGGVLMVPALLILVGTAVYQQGALGGNLHLSVLLGAVAALYGLLAGLVLGLLTVRVGQVWRPALAGLLGAGLGGVVCGLLFPLLGVSGVIRSGWGFVLIVMALVAVIHLGWGLGVRRAMTRIVELGDVELGEKRTGHPLQVASRIQVNVVATLSLLVLASVLGLTRTLGEFVTSRPVNPAPLRVTQPANRSAMSACSEPTNALERVVWQVTTQDNRPDLSCQNEVYPLIRMPGPSSVGMPGEAVVPADLAAEKALESHDPAAASGFDDVAALVLSARREVLFTTMQWQEGPLNPGQTLAHALAGLYARVRADPAAYPDGMDVRLTLGNFPVVSTFEWGAEVWGALRDLKSAGVPLDDPAHGWRVRLGNYVGTFPHSHVKLLVIDGELLMGAGFNYGYGHFPRNHPSGKGDNLFDLALVTRGPVAQDGVTVFEDLWTRSKVVECDAEPDPANPQQGCRLGARGVRGGPPEVRDAYPAGTQRVFSLYRREGFTEADQAVVAVLGAARSRVDLLQVNFSMDVSCIVALLNPALCTERDRLPYMTALLDALERGVRVRLMTDEGGLGGIENRIALAYLGREMSKRGIPAARFQARWFPTPLHAKAMLVDGEMLVVGSMNMHYSSWTQGPLGLAEYDLATTAPSVVSEFAGIYSDSWPQSEKVVLPPFLTETGVGER</sequence>
<dbReference type="RefSeq" id="WP_083652836.1">
    <property type="nucleotide sequence ID" value="NZ_MSTI01000009.1"/>
</dbReference>